<protein>
    <submittedName>
        <fullName evidence="1">Uncharacterized protein</fullName>
    </submittedName>
</protein>
<accession>T0HZL2</accession>
<dbReference type="AlphaFoldDB" id="T0HZL2"/>
<sequence>MANGSGEGNGGFDNPMTKEDRIGVLVGWSSRDLGPNIMLELQTFEKARWDSGDEPDHARLFLTRSQAAVLANHLLQVSGAQRPPKRQGWLTALFK</sequence>
<dbReference type="RefSeq" id="WP_021233511.1">
    <property type="nucleotide sequence ID" value="NZ_ATHL01000055.1"/>
</dbReference>
<evidence type="ECO:0000313" key="1">
    <source>
        <dbReference type="EMBL" id="EQB17503.1"/>
    </source>
</evidence>
<organism evidence="1 2">
    <name type="scientific">Novosphingobium lindaniclasticum LE124</name>
    <dbReference type="NCBI Taxonomy" id="1096930"/>
    <lineage>
        <taxon>Bacteria</taxon>
        <taxon>Pseudomonadati</taxon>
        <taxon>Pseudomonadota</taxon>
        <taxon>Alphaproteobacteria</taxon>
        <taxon>Sphingomonadales</taxon>
        <taxon>Sphingomonadaceae</taxon>
        <taxon>Novosphingobium</taxon>
    </lineage>
</organism>
<dbReference type="Proteomes" id="UP000015527">
    <property type="component" value="Unassembled WGS sequence"/>
</dbReference>
<keyword evidence="2" id="KW-1185">Reference proteome</keyword>
<evidence type="ECO:0000313" key="2">
    <source>
        <dbReference type="Proteomes" id="UP000015527"/>
    </source>
</evidence>
<proteinExistence type="predicted"/>
<reference evidence="1 2" key="1">
    <citation type="journal article" date="2013" name="Genome Announc.">
        <title>Genome Sequence of Novosphingobium lindaniclasticum LE124T, Isolated from a Hexachlorocyclohexane Dumpsite.</title>
        <authorList>
            <person name="Saxena A."/>
            <person name="Nayyar N."/>
            <person name="Sangwan N."/>
            <person name="Kumari R."/>
            <person name="Khurana J.P."/>
            <person name="Lal R."/>
        </authorList>
    </citation>
    <scope>NUCLEOTIDE SEQUENCE [LARGE SCALE GENOMIC DNA]</scope>
    <source>
        <strain evidence="1 2">LE124</strain>
    </source>
</reference>
<dbReference type="eggNOG" id="ENOG5031EBR">
    <property type="taxonomic scope" value="Bacteria"/>
</dbReference>
<name>T0HZL2_9SPHN</name>
<gene>
    <name evidence="1" type="ORF">L284_08035</name>
</gene>
<comment type="caution">
    <text evidence="1">The sequence shown here is derived from an EMBL/GenBank/DDBJ whole genome shotgun (WGS) entry which is preliminary data.</text>
</comment>
<dbReference type="EMBL" id="ATHL01000055">
    <property type="protein sequence ID" value="EQB17503.1"/>
    <property type="molecule type" value="Genomic_DNA"/>
</dbReference>